<evidence type="ECO:0000256" key="4">
    <source>
        <dbReference type="ARBA" id="ARBA00022728"/>
    </source>
</evidence>
<accession>A0AA38LZI1</accession>
<gene>
    <name evidence="12" type="ORF">Zmor_012089</name>
</gene>
<evidence type="ECO:0000256" key="1">
    <source>
        <dbReference type="ARBA" id="ARBA00004123"/>
    </source>
</evidence>
<keyword evidence="7" id="KW-0508">mRNA splicing</keyword>
<keyword evidence="6" id="KW-0238">DNA-binding</keyword>
<evidence type="ECO:0000259" key="10">
    <source>
        <dbReference type="PROSITE" id="PS50090"/>
    </source>
</evidence>
<evidence type="ECO:0000256" key="5">
    <source>
        <dbReference type="ARBA" id="ARBA00022737"/>
    </source>
</evidence>
<dbReference type="Pfam" id="PF13921">
    <property type="entry name" value="Myb_DNA-bind_6"/>
    <property type="match status" value="1"/>
</dbReference>
<name>A0AA38LZI1_9CUCU</name>
<dbReference type="PANTHER" id="PTHR45885:SF1">
    <property type="entry name" value="CELL DIVISION CYCLE 5-LIKE PROTEIN"/>
    <property type="match status" value="1"/>
</dbReference>
<comment type="caution">
    <text evidence="12">The sequence shown here is derived from an EMBL/GenBank/DDBJ whole genome shotgun (WGS) entry which is preliminary data.</text>
</comment>
<dbReference type="Pfam" id="PF11831">
    <property type="entry name" value="Myb_Cef"/>
    <property type="match status" value="1"/>
</dbReference>
<dbReference type="PROSITE" id="PS51294">
    <property type="entry name" value="HTH_MYB"/>
    <property type="match status" value="2"/>
</dbReference>
<keyword evidence="8" id="KW-0539">Nucleus</keyword>
<dbReference type="FunFam" id="1.10.10.60:FF:000021">
    <property type="entry name" value="CDC5 cell division cycle 5-like"/>
    <property type="match status" value="1"/>
</dbReference>
<proteinExistence type="inferred from homology"/>
<dbReference type="GO" id="GO:0000974">
    <property type="term" value="C:Prp19 complex"/>
    <property type="evidence" value="ECO:0007669"/>
    <property type="project" value="InterPro"/>
</dbReference>
<evidence type="ECO:0000256" key="2">
    <source>
        <dbReference type="ARBA" id="ARBA00010506"/>
    </source>
</evidence>
<dbReference type="InterPro" id="IPR009057">
    <property type="entry name" value="Homeodomain-like_sf"/>
</dbReference>
<dbReference type="PANTHER" id="PTHR45885">
    <property type="entry name" value="CELL DIVISION CYCLE 5-LIKE PROTEIN"/>
    <property type="match status" value="1"/>
</dbReference>
<dbReference type="Proteomes" id="UP001168821">
    <property type="component" value="Unassembled WGS sequence"/>
</dbReference>
<dbReference type="CDD" id="cd11659">
    <property type="entry name" value="SANT_CDC5_II"/>
    <property type="match status" value="1"/>
</dbReference>
<evidence type="ECO:0000256" key="7">
    <source>
        <dbReference type="ARBA" id="ARBA00023187"/>
    </source>
</evidence>
<feature type="domain" description="Myb-like" evidence="10">
    <location>
        <begin position="54"/>
        <end position="103"/>
    </location>
</feature>
<dbReference type="InterPro" id="IPR001005">
    <property type="entry name" value="SANT/Myb"/>
</dbReference>
<dbReference type="EMBL" id="JALNTZ010003749">
    <property type="protein sequence ID" value="KAJ3616058.1"/>
    <property type="molecule type" value="Genomic_DNA"/>
</dbReference>
<dbReference type="InterPro" id="IPR047240">
    <property type="entry name" value="SANT_CDC5L_II"/>
</dbReference>
<organism evidence="12 13">
    <name type="scientific">Zophobas morio</name>
    <dbReference type="NCBI Taxonomy" id="2755281"/>
    <lineage>
        <taxon>Eukaryota</taxon>
        <taxon>Metazoa</taxon>
        <taxon>Ecdysozoa</taxon>
        <taxon>Arthropoda</taxon>
        <taxon>Hexapoda</taxon>
        <taxon>Insecta</taxon>
        <taxon>Pterygota</taxon>
        <taxon>Neoptera</taxon>
        <taxon>Endopterygota</taxon>
        <taxon>Coleoptera</taxon>
        <taxon>Polyphaga</taxon>
        <taxon>Cucujiformia</taxon>
        <taxon>Tenebrionidae</taxon>
        <taxon>Zophobas</taxon>
    </lineage>
</organism>
<feature type="domain" description="HTH myb-type" evidence="11">
    <location>
        <begin position="58"/>
        <end position="107"/>
    </location>
</feature>
<evidence type="ECO:0000256" key="9">
    <source>
        <dbReference type="SAM" id="MobiDB-lite"/>
    </source>
</evidence>
<keyword evidence="4" id="KW-0747">Spliceosome</keyword>
<dbReference type="InterPro" id="IPR047242">
    <property type="entry name" value="CDC5L/Cef1"/>
</dbReference>
<dbReference type="CDD" id="cd00167">
    <property type="entry name" value="SANT"/>
    <property type="match status" value="1"/>
</dbReference>
<dbReference type="InterPro" id="IPR021786">
    <property type="entry name" value="Cdc5p/Cef1_C"/>
</dbReference>
<feature type="domain" description="HTH myb-type" evidence="11">
    <location>
        <begin position="2"/>
        <end position="57"/>
    </location>
</feature>
<evidence type="ECO:0000256" key="3">
    <source>
        <dbReference type="ARBA" id="ARBA00022664"/>
    </source>
</evidence>
<dbReference type="SUPFAM" id="SSF46689">
    <property type="entry name" value="Homeodomain-like"/>
    <property type="match status" value="1"/>
</dbReference>
<dbReference type="GO" id="GO:0005681">
    <property type="term" value="C:spliceosomal complex"/>
    <property type="evidence" value="ECO:0007669"/>
    <property type="project" value="UniProtKB-KW"/>
</dbReference>
<dbReference type="InterPro" id="IPR017930">
    <property type="entry name" value="Myb_dom"/>
</dbReference>
<dbReference type="Gene3D" id="1.10.10.60">
    <property type="entry name" value="Homeodomain-like"/>
    <property type="match status" value="2"/>
</dbReference>
<keyword evidence="5" id="KW-0677">Repeat</keyword>
<dbReference type="AlphaFoldDB" id="A0AA38LZI1"/>
<evidence type="ECO:0008006" key="14">
    <source>
        <dbReference type="Google" id="ProtNLM"/>
    </source>
</evidence>
<feature type="domain" description="Myb-like" evidence="10">
    <location>
        <begin position="2"/>
        <end position="53"/>
    </location>
</feature>
<evidence type="ECO:0000256" key="8">
    <source>
        <dbReference type="ARBA" id="ARBA00023242"/>
    </source>
</evidence>
<keyword evidence="13" id="KW-1185">Reference proteome</keyword>
<evidence type="ECO:0000313" key="12">
    <source>
        <dbReference type="EMBL" id="KAJ3616058.1"/>
    </source>
</evidence>
<reference evidence="12" key="1">
    <citation type="journal article" date="2023" name="G3 (Bethesda)">
        <title>Whole genome assemblies of Zophobas morio and Tenebrio molitor.</title>
        <authorList>
            <person name="Kaur S."/>
            <person name="Stinson S.A."/>
            <person name="diCenzo G.C."/>
        </authorList>
    </citation>
    <scope>NUCLEOTIDE SEQUENCE</scope>
    <source>
        <strain evidence="12">QUZm001</strain>
    </source>
</reference>
<evidence type="ECO:0000256" key="6">
    <source>
        <dbReference type="ARBA" id="ARBA00023125"/>
    </source>
</evidence>
<evidence type="ECO:0000313" key="13">
    <source>
        <dbReference type="Proteomes" id="UP001168821"/>
    </source>
</evidence>
<dbReference type="GO" id="GO:0000981">
    <property type="term" value="F:DNA-binding transcription factor activity, RNA polymerase II-specific"/>
    <property type="evidence" value="ECO:0007669"/>
    <property type="project" value="TreeGrafter"/>
</dbReference>
<comment type="similarity">
    <text evidence="2">Belongs to the CEF1 family.</text>
</comment>
<evidence type="ECO:0000259" key="11">
    <source>
        <dbReference type="PROSITE" id="PS51294"/>
    </source>
</evidence>
<dbReference type="GO" id="GO:0000398">
    <property type="term" value="P:mRNA splicing, via spliceosome"/>
    <property type="evidence" value="ECO:0007669"/>
    <property type="project" value="InterPro"/>
</dbReference>
<keyword evidence="3" id="KW-0507">mRNA processing</keyword>
<protein>
    <recommendedName>
        <fullName evidence="14">Cell division cycle 5-like protein</fullName>
    </recommendedName>
</protein>
<comment type="subcellular location">
    <subcellularLocation>
        <location evidence="1">Nucleus</location>
    </subcellularLocation>
</comment>
<dbReference type="PROSITE" id="PS50090">
    <property type="entry name" value="MYB_LIKE"/>
    <property type="match status" value="2"/>
</dbReference>
<dbReference type="SMART" id="SM00717">
    <property type="entry name" value="SANT"/>
    <property type="match status" value="2"/>
</dbReference>
<feature type="region of interest" description="Disordered" evidence="9">
    <location>
        <begin position="247"/>
        <end position="267"/>
    </location>
</feature>
<sequence>MRIIVKGGVWRNTEDEILKAAVMKYGKNQWSRIASLLSRKSAKQCKERWYSWLDPSIKKTEWSREEEEKLLHLAKIFPTQWPTIAPLVGRTPAQCLQHYEKLLSAAQGIDDESELKKLRPGEVDVNAAQKPARPDPIDMDEDEKEMLSEARARMANTVGKKAKRKAREKQLQEARRLAAFQRRRELRAAGIDVVLEPKFRHRGVDYNAEIPFQRKEPLGFYDTSAEKIKEKEKEIFRPKSLQEIEGLRREDEEERARKKDKEKLKKKKDENIPTLWNKFSFTLYIKNFLTANYQPKRSKLVLPSPQVTDSELEEIVKIGQTSEQAKELLDPELDSASSDLIGEYSITSSAVQSLRTPMLREEDDRLIQDAKYLLALNEQQTPLLAGREGYMPIADFDDTIGAPRHQVVQTPNTVLKTPARPSQFGVAFSSRVFFLSHFSTRQEKKNSLLQGLRSLPAPKNDYEIVVPEIVEDVEEANEAKSLDASELLAQSAALQAEEGFLSALQAKALSHCSSALRRCLPRPSVVNKNYLKADAATHLTPLQAADELLKQEVLVLQQYDVYKSPPVNLKKPPASPKLNFFTDDELNKAKEVLRNEMSLVKYGMNHKEVDMETYSKLWEECKEDITFVPSQRRYARASFVSANDKLAALEDEFQFISKLLSKEGLKKASRLESKVKTLTIGYQKREDLLCKEIKKKSDRIELAITELKCYKALRATELVGISYRINALLEEVKKQNLYEDELQNRYKNLCDQRAVLLALLAK</sequence>
<dbReference type="GO" id="GO:0000977">
    <property type="term" value="F:RNA polymerase II transcription regulatory region sequence-specific DNA binding"/>
    <property type="evidence" value="ECO:0007669"/>
    <property type="project" value="TreeGrafter"/>
</dbReference>